<dbReference type="AlphaFoldDB" id="A0A7C1JD63"/>
<evidence type="ECO:0000313" key="1">
    <source>
        <dbReference type="EMBL" id="HDX33403.1"/>
    </source>
</evidence>
<comment type="caution">
    <text evidence="1">The sequence shown here is derived from an EMBL/GenBank/DDBJ whole genome shotgun (WGS) entry which is preliminary data.</text>
</comment>
<accession>A0A7C1JD63</accession>
<name>A0A7C1JD63_9CHLR</name>
<dbReference type="EMBL" id="DSMG01000191">
    <property type="protein sequence ID" value="HDX33403.1"/>
    <property type="molecule type" value="Genomic_DNA"/>
</dbReference>
<organism evidence="1">
    <name type="scientific">Caldilinea aerophila</name>
    <dbReference type="NCBI Taxonomy" id="133453"/>
    <lineage>
        <taxon>Bacteria</taxon>
        <taxon>Bacillati</taxon>
        <taxon>Chloroflexota</taxon>
        <taxon>Caldilineae</taxon>
        <taxon>Caldilineales</taxon>
        <taxon>Caldilineaceae</taxon>
        <taxon>Caldilinea</taxon>
    </lineage>
</organism>
<sequence>MNLKLKRLVRTASSEEYALFDLDQIAANGVPMTIGKLDLHYTGEGVYGTLLLWDDASRRLHPAQRSAFIHALLEEITQPMGIPNEYVVEFFTPTLENYQVFHNVGAEEEAEADTSGRRRS</sequence>
<gene>
    <name evidence="1" type="ORF">ENQ20_18255</name>
</gene>
<proteinExistence type="predicted"/>
<protein>
    <submittedName>
        <fullName evidence="1">Uncharacterized protein</fullName>
    </submittedName>
</protein>
<reference evidence="1" key="1">
    <citation type="journal article" date="2020" name="mSystems">
        <title>Genome- and Community-Level Interaction Insights into Carbon Utilization and Element Cycling Functions of Hydrothermarchaeota in Hydrothermal Sediment.</title>
        <authorList>
            <person name="Zhou Z."/>
            <person name="Liu Y."/>
            <person name="Xu W."/>
            <person name="Pan J."/>
            <person name="Luo Z.H."/>
            <person name="Li M."/>
        </authorList>
    </citation>
    <scope>NUCLEOTIDE SEQUENCE [LARGE SCALE GENOMIC DNA]</scope>
    <source>
        <strain evidence="1">SpSt-289</strain>
    </source>
</reference>